<feature type="region of interest" description="Disordered" evidence="1">
    <location>
        <begin position="399"/>
        <end position="564"/>
    </location>
</feature>
<evidence type="ECO:0000259" key="2">
    <source>
        <dbReference type="Pfam" id="PF20681"/>
    </source>
</evidence>
<feature type="compositionally biased region" description="Basic and acidic residues" evidence="1">
    <location>
        <begin position="352"/>
        <end position="371"/>
    </location>
</feature>
<sequence length="564" mass="62254">MAGRGRRAGYNNYNVQDQLLICQLAESILPIGRNMWEQLAARYNGSRTRSSSERDFESLRRKFKKLYGKPKPTGKGEVPLRLRSIVWAQEIQMKIEASAGVQTSHDGPDDGEDDDTLQSVVDAVLGGDEHARQSPVAGINDQVLDAEMDGARNRPDTHEAAPESEVQPSDIDSETESPPCTMTLTPSVISQYAQPTDLGEPDTQGDGVIVTSSGIVDVRLASHFSFSDDEELQQDSQPGAGDGAPPGSSPECPPGFSIETTLAVSADDATATSSRQSSSGTSRDLISSQTTRESRPPAEDHTRASRRTHQPPMTPTPTPTPRTSTTPGRSVGRPRAQSRQHIATVATPDGPVLRRDPERAAADEREEKENRALNVTSNRLGGQDLRVLRDNVDALTQSLLNDNGKRSPVQNSTADGAAGSPSYAARKRIRMQQRLDDMQKEMDEAEEKHSGGTGEIMKLLLFFQKDSDRRAENEERRRRSEREERAEADKKERAEREQIRREEAEAADRRHVEELQLARELRAEQRRLDTERDAKLDREKGRTGARLRKGSPWNGASRGSVTSK</sequence>
<feature type="domain" description="DUF6818" evidence="2">
    <location>
        <begin position="30"/>
        <end position="113"/>
    </location>
</feature>
<feature type="compositionally biased region" description="Basic and acidic residues" evidence="1">
    <location>
        <begin position="292"/>
        <end position="303"/>
    </location>
</feature>
<evidence type="ECO:0000256" key="1">
    <source>
        <dbReference type="SAM" id="MobiDB-lite"/>
    </source>
</evidence>
<gene>
    <name evidence="3" type="ORF">PR001_g20476</name>
    <name evidence="4" type="ORF">PR003_g22030</name>
</gene>
<dbReference type="Pfam" id="PF20681">
    <property type="entry name" value="DUF6818"/>
    <property type="match status" value="1"/>
</dbReference>
<dbReference type="InterPro" id="IPR049203">
    <property type="entry name" value="DUF6818"/>
</dbReference>
<evidence type="ECO:0000313" key="4">
    <source>
        <dbReference type="EMBL" id="KAE9303348.1"/>
    </source>
</evidence>
<dbReference type="PANTHER" id="PTHR34409">
    <property type="entry name" value="SET DOMAIN-CONTAINING PROTEIN"/>
    <property type="match status" value="1"/>
</dbReference>
<feature type="compositionally biased region" description="Basic and acidic residues" evidence="1">
    <location>
        <begin position="465"/>
        <end position="542"/>
    </location>
</feature>
<dbReference type="PANTHER" id="PTHR34409:SF1">
    <property type="entry name" value="MYB-LIKE DOMAIN-CONTAINING PROTEIN"/>
    <property type="match status" value="1"/>
</dbReference>
<evidence type="ECO:0000313" key="6">
    <source>
        <dbReference type="Proteomes" id="UP000434957"/>
    </source>
</evidence>
<dbReference type="AlphaFoldDB" id="A0A6A3JHW8"/>
<accession>A0A6A3JHW8</accession>
<feature type="region of interest" description="Disordered" evidence="1">
    <location>
        <begin position="152"/>
        <end position="183"/>
    </location>
</feature>
<organism evidence="3 5">
    <name type="scientific">Phytophthora rubi</name>
    <dbReference type="NCBI Taxonomy" id="129364"/>
    <lineage>
        <taxon>Eukaryota</taxon>
        <taxon>Sar</taxon>
        <taxon>Stramenopiles</taxon>
        <taxon>Oomycota</taxon>
        <taxon>Peronosporomycetes</taxon>
        <taxon>Peronosporales</taxon>
        <taxon>Peronosporaceae</taxon>
        <taxon>Phytophthora</taxon>
    </lineage>
</organism>
<proteinExistence type="predicted"/>
<comment type="caution">
    <text evidence="3">The sequence shown here is derived from an EMBL/GenBank/DDBJ whole genome shotgun (WGS) entry which is preliminary data.</text>
</comment>
<name>A0A6A3JHW8_9STRA</name>
<keyword evidence="6" id="KW-1185">Reference proteome</keyword>
<feature type="compositionally biased region" description="Low complexity" evidence="1">
    <location>
        <begin position="265"/>
        <end position="284"/>
    </location>
</feature>
<dbReference type="EMBL" id="QXFV01002022">
    <property type="protein sequence ID" value="KAE8994151.1"/>
    <property type="molecule type" value="Genomic_DNA"/>
</dbReference>
<evidence type="ECO:0000313" key="5">
    <source>
        <dbReference type="Proteomes" id="UP000429607"/>
    </source>
</evidence>
<dbReference type="Proteomes" id="UP000434957">
    <property type="component" value="Unassembled WGS sequence"/>
</dbReference>
<feature type="compositionally biased region" description="Basic and acidic residues" evidence="1">
    <location>
        <begin position="152"/>
        <end position="161"/>
    </location>
</feature>
<feature type="region of interest" description="Disordered" evidence="1">
    <location>
        <begin position="227"/>
        <end position="382"/>
    </location>
</feature>
<evidence type="ECO:0000313" key="3">
    <source>
        <dbReference type="EMBL" id="KAE8994151.1"/>
    </source>
</evidence>
<protein>
    <recommendedName>
        <fullName evidence="2">DUF6818 domain-containing protein</fullName>
    </recommendedName>
</protein>
<feature type="compositionally biased region" description="Basic and acidic residues" evidence="1">
    <location>
        <begin position="433"/>
        <end position="450"/>
    </location>
</feature>
<dbReference type="Proteomes" id="UP000429607">
    <property type="component" value="Unassembled WGS sequence"/>
</dbReference>
<reference evidence="3 5" key="1">
    <citation type="submission" date="2018-09" db="EMBL/GenBank/DDBJ databases">
        <title>Genomic investigation of the strawberry pathogen Phytophthora fragariae indicates pathogenicity is determined by transcriptional variation in three key races.</title>
        <authorList>
            <person name="Adams T.M."/>
            <person name="Armitage A.D."/>
            <person name="Sobczyk M.K."/>
            <person name="Bates H.J."/>
            <person name="Dunwell J.M."/>
            <person name="Nellist C.F."/>
            <person name="Harrison R.J."/>
        </authorList>
    </citation>
    <scope>NUCLEOTIDE SEQUENCE [LARGE SCALE GENOMIC DNA]</scope>
    <source>
        <strain evidence="3 5">SCRP249</strain>
        <strain evidence="4 6">SCRP333</strain>
    </source>
</reference>
<dbReference type="EMBL" id="QXFT01002133">
    <property type="protein sequence ID" value="KAE9303348.1"/>
    <property type="molecule type" value="Genomic_DNA"/>
</dbReference>